<keyword evidence="1" id="KW-0175">Coiled coil</keyword>
<name>A0A8J5XGC4_DIALT</name>
<organism evidence="3 4">
    <name type="scientific">Diacronema lutheri</name>
    <name type="common">Unicellular marine alga</name>
    <name type="synonym">Monochrysis lutheri</name>
    <dbReference type="NCBI Taxonomy" id="2081491"/>
    <lineage>
        <taxon>Eukaryota</taxon>
        <taxon>Haptista</taxon>
        <taxon>Haptophyta</taxon>
        <taxon>Pavlovophyceae</taxon>
        <taxon>Pavlovales</taxon>
        <taxon>Pavlovaceae</taxon>
        <taxon>Diacronema</taxon>
    </lineage>
</organism>
<keyword evidence="4" id="KW-1185">Reference proteome</keyword>
<dbReference type="Proteomes" id="UP000751190">
    <property type="component" value="Unassembled WGS sequence"/>
</dbReference>
<dbReference type="EMBL" id="JAGTXO010000034">
    <property type="protein sequence ID" value="KAG8460264.1"/>
    <property type="molecule type" value="Genomic_DNA"/>
</dbReference>
<feature type="compositionally biased region" description="Low complexity" evidence="2">
    <location>
        <begin position="190"/>
        <end position="212"/>
    </location>
</feature>
<sequence length="282" mass="27814">MGRLELGRAPALNPNASASAWVRRTTKEDTALFNLVANLSREPGHPIAYLRASHAAGALELDAASAAETAPSGGARRASTPSDAGARARGMAAATMGMASMEPGADAPVDDARSVATRGYSEVSHLRLGSERSGGDRARTHAASTASASASPSALFHLEEENERLEEENRTLRSLILEARIRPTVSATPGAVAHAAHAPGGPARSASGGHSAQPRARPVSLAAFSASVRGATAAAASAAAGAGASGSARGVGSTSLSGRSGGASARAASAAGAAGAAAARRM</sequence>
<gene>
    <name evidence="3" type="ORF">KFE25_004512</name>
</gene>
<evidence type="ECO:0000256" key="2">
    <source>
        <dbReference type="SAM" id="MobiDB-lite"/>
    </source>
</evidence>
<feature type="region of interest" description="Disordered" evidence="2">
    <location>
        <begin position="190"/>
        <end position="216"/>
    </location>
</feature>
<dbReference type="AlphaFoldDB" id="A0A8J5XGC4"/>
<comment type="caution">
    <text evidence="3">The sequence shown here is derived from an EMBL/GenBank/DDBJ whole genome shotgun (WGS) entry which is preliminary data.</text>
</comment>
<feature type="region of interest" description="Disordered" evidence="2">
    <location>
        <begin position="125"/>
        <end position="153"/>
    </location>
</feature>
<reference evidence="3" key="1">
    <citation type="submission" date="2021-05" db="EMBL/GenBank/DDBJ databases">
        <title>The genome of the haptophyte Pavlova lutheri (Diacronema luteri, Pavlovales) - a model for lipid biosynthesis in eukaryotic algae.</title>
        <authorList>
            <person name="Hulatt C.J."/>
            <person name="Posewitz M.C."/>
        </authorList>
    </citation>
    <scope>NUCLEOTIDE SEQUENCE</scope>
    <source>
        <strain evidence="3">NIVA-4/92</strain>
    </source>
</reference>
<feature type="region of interest" description="Disordered" evidence="2">
    <location>
        <begin position="67"/>
        <end position="91"/>
    </location>
</feature>
<evidence type="ECO:0000256" key="1">
    <source>
        <dbReference type="SAM" id="Coils"/>
    </source>
</evidence>
<evidence type="ECO:0000313" key="3">
    <source>
        <dbReference type="EMBL" id="KAG8460264.1"/>
    </source>
</evidence>
<feature type="compositionally biased region" description="Low complexity" evidence="2">
    <location>
        <begin position="142"/>
        <end position="153"/>
    </location>
</feature>
<feature type="coiled-coil region" evidence="1">
    <location>
        <begin position="155"/>
        <end position="182"/>
    </location>
</feature>
<protein>
    <submittedName>
        <fullName evidence="3">Uncharacterized protein</fullName>
    </submittedName>
</protein>
<feature type="region of interest" description="Disordered" evidence="2">
    <location>
        <begin position="240"/>
        <end position="282"/>
    </location>
</feature>
<proteinExistence type="predicted"/>
<evidence type="ECO:0000313" key="4">
    <source>
        <dbReference type="Proteomes" id="UP000751190"/>
    </source>
</evidence>
<accession>A0A8J5XGC4</accession>
<feature type="compositionally biased region" description="Basic and acidic residues" evidence="2">
    <location>
        <begin position="125"/>
        <end position="139"/>
    </location>
</feature>